<keyword evidence="3" id="KW-0808">Transferase</keyword>
<dbReference type="SUPFAM" id="SSF53383">
    <property type="entry name" value="PLP-dependent transferases"/>
    <property type="match status" value="1"/>
</dbReference>
<dbReference type="Gene3D" id="3.90.1150.10">
    <property type="entry name" value="Aspartate Aminotransferase, domain 1"/>
    <property type="match status" value="1"/>
</dbReference>
<evidence type="ECO:0000256" key="6">
    <source>
        <dbReference type="SAM" id="Phobius"/>
    </source>
</evidence>
<dbReference type="Pfam" id="PF01053">
    <property type="entry name" value="Cys_Met_Meta_PP"/>
    <property type="match status" value="1"/>
</dbReference>
<comment type="cofactor">
    <cofactor evidence="1 5">
        <name>pyridoxal 5'-phosphate</name>
        <dbReference type="ChEBI" id="CHEBI:597326"/>
    </cofactor>
</comment>
<evidence type="ECO:0000256" key="4">
    <source>
        <dbReference type="ARBA" id="ARBA00022898"/>
    </source>
</evidence>
<proteinExistence type="inferred from homology"/>
<dbReference type="PANTHER" id="PTHR43797">
    <property type="entry name" value="HOMOCYSTEINE/CYSTEINE SYNTHASE"/>
    <property type="match status" value="1"/>
</dbReference>
<keyword evidence="6" id="KW-0472">Membrane</keyword>
<dbReference type="InterPro" id="IPR015421">
    <property type="entry name" value="PyrdxlP-dep_Trfase_major"/>
</dbReference>
<dbReference type="NCBIfam" id="NF004609">
    <property type="entry name" value="PRK05939.1"/>
    <property type="match status" value="1"/>
</dbReference>
<evidence type="ECO:0000256" key="2">
    <source>
        <dbReference type="ARBA" id="ARBA00009077"/>
    </source>
</evidence>
<evidence type="ECO:0000256" key="5">
    <source>
        <dbReference type="RuleBase" id="RU362118"/>
    </source>
</evidence>
<comment type="similarity">
    <text evidence="2 5">Belongs to the trans-sulfuration enzymes family.</text>
</comment>
<sequence length="415" mass="44630">MTDKKTYGFTTTILHGDRQKPIEQGSLHKPVHTSVAFGYTDARQLASVFQGREPGFRYGRQGNPTVSALEEKITKMEGGIATLCFATGMAAIGAVFQALLRAGDHVVSSSFLFGNTNSLWQTVAGQGVGVDFVDATDMANVAAALKENTRIVFVETIANPRTQIADLARIGQLCAERGILYIALMDNTMTTPYLFQPKAVGAGLVVNSLTKSIGGHGNALGGALTDTGVYDWSRFPNIFENYKKAAQPMWGITQIRAKGLRDFGASLGPEAAHHIAVGAETLALRMERTCANAKALAQMLAADERVAAVHYPGLPSHPQHGIASELFKAYGSLFSFELKDGIDCFDYLNRLRIAVPASNLGDTRTLVIPVAHTIFYEMGAERRASMGIAESLIRVSVGIEDTADLVEDFRAALDV</sequence>
<dbReference type="PIRSF" id="PIRSF001434">
    <property type="entry name" value="CGS"/>
    <property type="match status" value="1"/>
</dbReference>
<dbReference type="Gene3D" id="3.40.640.10">
    <property type="entry name" value="Type I PLP-dependent aspartate aminotransferase-like (Major domain)"/>
    <property type="match status" value="1"/>
</dbReference>
<accession>A0ABZ1UGQ1</accession>
<dbReference type="InterPro" id="IPR015424">
    <property type="entry name" value="PyrdxlP-dep_Trfase"/>
</dbReference>
<protein>
    <submittedName>
        <fullName evidence="7">Cystathionine gamma-synthase family protein</fullName>
    </submittedName>
</protein>
<name>A0ABZ1UGQ1_9BURK</name>
<evidence type="ECO:0000256" key="1">
    <source>
        <dbReference type="ARBA" id="ARBA00001933"/>
    </source>
</evidence>
<keyword evidence="8" id="KW-1185">Reference proteome</keyword>
<keyword evidence="4 5" id="KW-0663">Pyridoxal phosphate</keyword>
<dbReference type="PANTHER" id="PTHR43797:SF2">
    <property type="entry name" value="HOMOCYSTEINE_CYSTEINE SYNTHASE"/>
    <property type="match status" value="1"/>
</dbReference>
<keyword evidence="6" id="KW-1133">Transmembrane helix</keyword>
<dbReference type="InterPro" id="IPR006235">
    <property type="entry name" value="OAc-hSer/O-AcSer_sulfhydrylase"/>
</dbReference>
<evidence type="ECO:0000313" key="8">
    <source>
        <dbReference type="Proteomes" id="UP000321323"/>
    </source>
</evidence>
<dbReference type="InterPro" id="IPR015422">
    <property type="entry name" value="PyrdxlP-dep_Trfase_small"/>
</dbReference>
<keyword evidence="6" id="KW-0812">Transmembrane</keyword>
<evidence type="ECO:0000313" key="7">
    <source>
        <dbReference type="EMBL" id="WUR11882.1"/>
    </source>
</evidence>
<organism evidence="7 8">
    <name type="scientific">[Empedobacter] haloabium</name>
    <dbReference type="NCBI Taxonomy" id="592317"/>
    <lineage>
        <taxon>Bacteria</taxon>
        <taxon>Pseudomonadati</taxon>
        <taxon>Pseudomonadota</taxon>
        <taxon>Betaproteobacteria</taxon>
        <taxon>Burkholderiales</taxon>
        <taxon>Oxalobacteraceae</taxon>
        <taxon>Telluria group</taxon>
        <taxon>Telluria group incertae sedis</taxon>
    </lineage>
</organism>
<reference evidence="7 8" key="1">
    <citation type="journal article" date="2019" name="Int. J. Syst. Evol. Microbiol.">
        <title>The Draft Whole-Genome Sequence of the Antibiotic Producer Empedobacter haloabium ATCC 31962 Provides Indications for Its Taxonomic Reclassification.</title>
        <authorList>
            <person name="Miess H."/>
            <person name="Arlt P."/>
            <person name="Apel A.K."/>
            <person name="Weber T."/>
            <person name="Nieselt K."/>
            <person name="Hanssen F."/>
            <person name="Czemmel S."/>
            <person name="Nahnsen S."/>
            <person name="Gross H."/>
        </authorList>
    </citation>
    <scope>NUCLEOTIDE SEQUENCE [LARGE SCALE GENOMIC DNA]</scope>
    <source>
        <strain evidence="7 8">ATCC 31962</strain>
    </source>
</reference>
<gene>
    <name evidence="7" type="ORF">E7V67_019565</name>
</gene>
<dbReference type="InterPro" id="IPR000277">
    <property type="entry name" value="Cys/Met-Metab_PyrdxlP-dep_enz"/>
</dbReference>
<dbReference type="EMBL" id="CP136508">
    <property type="protein sequence ID" value="WUR11882.1"/>
    <property type="molecule type" value="Genomic_DNA"/>
</dbReference>
<dbReference type="Proteomes" id="UP000321323">
    <property type="component" value="Chromosome"/>
</dbReference>
<evidence type="ECO:0000256" key="3">
    <source>
        <dbReference type="ARBA" id="ARBA00022679"/>
    </source>
</evidence>
<feature type="transmembrane region" description="Helical" evidence="6">
    <location>
        <begin position="80"/>
        <end position="100"/>
    </location>
</feature>